<evidence type="ECO:0000313" key="2">
    <source>
        <dbReference type="EMBL" id="GAI11984.1"/>
    </source>
</evidence>
<proteinExistence type="predicted"/>
<feature type="region of interest" description="Disordered" evidence="1">
    <location>
        <begin position="47"/>
        <end position="92"/>
    </location>
</feature>
<feature type="compositionally biased region" description="Basic residues" evidence="1">
    <location>
        <begin position="67"/>
        <end position="85"/>
    </location>
</feature>
<protein>
    <submittedName>
        <fullName evidence="2">Uncharacterized protein</fullName>
    </submittedName>
</protein>
<feature type="non-terminal residue" evidence="2">
    <location>
        <position position="92"/>
    </location>
</feature>
<gene>
    <name evidence="2" type="ORF">S06H3_23926</name>
</gene>
<sequence>MTRVKKGVKVSVQSTKYFPNPDDARDYAIKALEAGVLFLEVNEWYEEVEDPEPVKPEPPKPEPKPEKPKRKYTKGSKQIGVKKKFTPAVDRY</sequence>
<comment type="caution">
    <text evidence="2">The sequence shown here is derived from an EMBL/GenBank/DDBJ whole genome shotgun (WGS) entry which is preliminary data.</text>
</comment>
<name>X1N085_9ZZZZ</name>
<dbReference type="AlphaFoldDB" id="X1N085"/>
<dbReference type="EMBL" id="BARV01013134">
    <property type="protein sequence ID" value="GAI11984.1"/>
    <property type="molecule type" value="Genomic_DNA"/>
</dbReference>
<reference evidence="2" key="1">
    <citation type="journal article" date="2014" name="Front. Microbiol.">
        <title>High frequency of phylogenetically diverse reductive dehalogenase-homologous genes in deep subseafloor sedimentary metagenomes.</title>
        <authorList>
            <person name="Kawai M."/>
            <person name="Futagami T."/>
            <person name="Toyoda A."/>
            <person name="Takaki Y."/>
            <person name="Nishi S."/>
            <person name="Hori S."/>
            <person name="Arai W."/>
            <person name="Tsubouchi T."/>
            <person name="Morono Y."/>
            <person name="Uchiyama I."/>
            <person name="Ito T."/>
            <person name="Fujiyama A."/>
            <person name="Inagaki F."/>
            <person name="Takami H."/>
        </authorList>
    </citation>
    <scope>NUCLEOTIDE SEQUENCE</scope>
    <source>
        <strain evidence="2">Expedition CK06-06</strain>
    </source>
</reference>
<feature type="compositionally biased region" description="Basic and acidic residues" evidence="1">
    <location>
        <begin position="52"/>
        <end position="66"/>
    </location>
</feature>
<organism evidence="2">
    <name type="scientific">marine sediment metagenome</name>
    <dbReference type="NCBI Taxonomy" id="412755"/>
    <lineage>
        <taxon>unclassified sequences</taxon>
        <taxon>metagenomes</taxon>
        <taxon>ecological metagenomes</taxon>
    </lineage>
</organism>
<accession>X1N085</accession>
<evidence type="ECO:0000256" key="1">
    <source>
        <dbReference type="SAM" id="MobiDB-lite"/>
    </source>
</evidence>